<proteinExistence type="predicted"/>
<gene>
    <name evidence="1" type="ORF">DWV06_10480</name>
</gene>
<keyword evidence="2" id="KW-1185">Reference proteome</keyword>
<organism evidence="1 2">
    <name type="scientific">Anaerosacchariphilus polymeriproducens</name>
    <dbReference type="NCBI Taxonomy" id="1812858"/>
    <lineage>
        <taxon>Bacteria</taxon>
        <taxon>Bacillati</taxon>
        <taxon>Bacillota</taxon>
        <taxon>Clostridia</taxon>
        <taxon>Lachnospirales</taxon>
        <taxon>Lachnospiraceae</taxon>
        <taxon>Anaerosacchariphilus</taxon>
    </lineage>
</organism>
<sequence length="113" mass="12282">MGNSSKGASKGTSIEPTQVEKQLQELEAVRIKLNDLSKILHTQNAELVKAWDGEGGIGFLNASASQENEISNHIKAIENLMAGISGTLYDLKEVDDKMSLLLEEVGKETKVKK</sequence>
<dbReference type="EMBL" id="QRCT01000031">
    <property type="protein sequence ID" value="RDU23259.1"/>
    <property type="molecule type" value="Genomic_DNA"/>
</dbReference>
<comment type="caution">
    <text evidence="1">The sequence shown here is derived from an EMBL/GenBank/DDBJ whole genome shotgun (WGS) entry which is preliminary data.</text>
</comment>
<reference evidence="1 2" key="1">
    <citation type="submission" date="2018-07" db="EMBL/GenBank/DDBJ databases">
        <title>Anaerosacharophilus polymeroproducens gen. nov. sp. nov., an anaerobic bacterium isolated from salt field.</title>
        <authorList>
            <person name="Kim W."/>
            <person name="Yang S.-H."/>
            <person name="Oh J."/>
            <person name="Lee J.-H."/>
            <person name="Kwon K.K."/>
        </authorList>
    </citation>
    <scope>NUCLEOTIDE SEQUENCE [LARGE SCALE GENOMIC DNA]</scope>
    <source>
        <strain evidence="1 2">MCWD5</strain>
    </source>
</reference>
<name>A0A371AUP1_9FIRM</name>
<dbReference type="AlphaFoldDB" id="A0A371AUP1"/>
<evidence type="ECO:0000313" key="2">
    <source>
        <dbReference type="Proteomes" id="UP000255036"/>
    </source>
</evidence>
<dbReference type="RefSeq" id="WP_115482142.1">
    <property type="nucleotide sequence ID" value="NZ_QRCT01000031.1"/>
</dbReference>
<evidence type="ECO:0000313" key="1">
    <source>
        <dbReference type="EMBL" id="RDU23259.1"/>
    </source>
</evidence>
<protein>
    <submittedName>
        <fullName evidence="1">Uncharacterized protein</fullName>
    </submittedName>
</protein>
<accession>A0A371AUP1</accession>
<dbReference type="Proteomes" id="UP000255036">
    <property type="component" value="Unassembled WGS sequence"/>
</dbReference>